<dbReference type="OrthoDB" id="1919336at2759"/>
<dbReference type="GO" id="GO:0003677">
    <property type="term" value="F:DNA binding"/>
    <property type="evidence" value="ECO:0007669"/>
    <property type="project" value="UniProtKB-UniRule"/>
</dbReference>
<dbReference type="InterPro" id="IPR050342">
    <property type="entry name" value="HMGB"/>
</dbReference>
<evidence type="ECO:0000256" key="3">
    <source>
        <dbReference type="ARBA" id="ARBA00043963"/>
    </source>
</evidence>
<reference evidence="7 8" key="1">
    <citation type="journal article" date="2013" name="MBio">
        <title>Genome sequencing of the plant pathogen Taphrina deformans, the causal agent of peach leaf curl.</title>
        <authorList>
            <person name="Cisse O.H."/>
            <person name="Almeida J.M.G.C.F."/>
            <person name="Fonseca A."/>
            <person name="Kumar A.A."/>
            <person name="Salojaervi J."/>
            <person name="Overmyer K."/>
            <person name="Hauser P.M."/>
            <person name="Pagni M."/>
        </authorList>
    </citation>
    <scope>NUCLEOTIDE SEQUENCE [LARGE SCALE GENOMIC DNA]</scope>
    <source>
        <strain evidence="8">PYCC 5710 / ATCC 11124 / CBS 356.35 / IMI 108563 / JCM 9778 / NBRC 8474</strain>
    </source>
</reference>
<feature type="compositionally biased region" description="Basic and acidic residues" evidence="5">
    <location>
        <begin position="65"/>
        <end position="98"/>
    </location>
</feature>
<dbReference type="eggNOG" id="KOG0381">
    <property type="taxonomic scope" value="Eukaryota"/>
</dbReference>
<dbReference type="PROSITE" id="PS50118">
    <property type="entry name" value="HMG_BOX_2"/>
    <property type="match status" value="1"/>
</dbReference>
<dbReference type="AlphaFoldDB" id="R4XD00"/>
<proteinExistence type="inferred from homology"/>
<feature type="region of interest" description="Disordered" evidence="5">
    <location>
        <begin position="1"/>
        <end position="29"/>
    </location>
</feature>
<feature type="DNA-binding region" description="HMG box" evidence="4">
    <location>
        <begin position="25"/>
        <end position="93"/>
    </location>
</feature>
<organism evidence="7 8">
    <name type="scientific">Taphrina deformans (strain PYCC 5710 / ATCC 11124 / CBS 356.35 / IMI 108563 / JCM 9778 / NBRC 8474)</name>
    <name type="common">Peach leaf curl fungus</name>
    <name type="synonym">Lalaria deformans</name>
    <dbReference type="NCBI Taxonomy" id="1097556"/>
    <lineage>
        <taxon>Eukaryota</taxon>
        <taxon>Fungi</taxon>
        <taxon>Dikarya</taxon>
        <taxon>Ascomycota</taxon>
        <taxon>Taphrinomycotina</taxon>
        <taxon>Taphrinomycetes</taxon>
        <taxon>Taphrinales</taxon>
        <taxon>Taphrinaceae</taxon>
        <taxon>Taphrina</taxon>
    </lineage>
</organism>
<dbReference type="InterPro" id="IPR036910">
    <property type="entry name" value="HMG_box_dom_sf"/>
</dbReference>
<dbReference type="GO" id="GO:0005634">
    <property type="term" value="C:nucleus"/>
    <property type="evidence" value="ECO:0007669"/>
    <property type="project" value="UniProtKB-UniRule"/>
</dbReference>
<sequence>MPKDTKPRTVKRDVTKRAKKDPDAPKRALSSYMLFAQDQRSVVQQEHPNIAFGEVGKVLGQKWKALTDSEKKPYEDRAAEEKKKYEKAKAQYEVENPKAGKTKGAAKKTAKKSKSDDDESA</sequence>
<feature type="compositionally biased region" description="Basic residues" evidence="5">
    <location>
        <begin position="100"/>
        <end position="112"/>
    </location>
</feature>
<comment type="caution">
    <text evidence="7">The sequence shown here is derived from an EMBL/GenBank/DDBJ whole genome shotgun (WGS) entry which is preliminary data.</text>
</comment>
<accession>R4XD00</accession>
<dbReference type="PRINTS" id="PR00886">
    <property type="entry name" value="HIGHMOBLTY12"/>
</dbReference>
<dbReference type="PANTHER" id="PTHR48112:SF22">
    <property type="entry name" value="MITOCHONDRIAL TRANSCRIPTION FACTOR A, ISOFORM B"/>
    <property type="match status" value="1"/>
</dbReference>
<evidence type="ECO:0000259" key="6">
    <source>
        <dbReference type="PROSITE" id="PS50118"/>
    </source>
</evidence>
<dbReference type="Gene3D" id="1.10.30.10">
    <property type="entry name" value="High mobility group box domain"/>
    <property type="match status" value="1"/>
</dbReference>
<protein>
    <submittedName>
        <fullName evidence="7">Nucleosome binding protein</fullName>
    </submittedName>
</protein>
<dbReference type="STRING" id="1097556.R4XD00"/>
<gene>
    <name evidence="7" type="ORF">TAPDE_002179</name>
</gene>
<dbReference type="SUPFAM" id="SSF47095">
    <property type="entry name" value="HMG-box"/>
    <property type="match status" value="1"/>
</dbReference>
<evidence type="ECO:0000313" key="7">
    <source>
        <dbReference type="EMBL" id="CCG82288.1"/>
    </source>
</evidence>
<dbReference type="PANTHER" id="PTHR48112">
    <property type="entry name" value="HIGH MOBILITY GROUP PROTEIN DSP1"/>
    <property type="match status" value="1"/>
</dbReference>
<feature type="domain" description="HMG box" evidence="6">
    <location>
        <begin position="25"/>
        <end position="93"/>
    </location>
</feature>
<evidence type="ECO:0000256" key="2">
    <source>
        <dbReference type="ARBA" id="ARBA00023242"/>
    </source>
</evidence>
<dbReference type="SMART" id="SM00398">
    <property type="entry name" value="HMG"/>
    <property type="match status" value="1"/>
</dbReference>
<evidence type="ECO:0000256" key="1">
    <source>
        <dbReference type="ARBA" id="ARBA00023125"/>
    </source>
</evidence>
<name>R4XD00_TAPDE</name>
<evidence type="ECO:0000256" key="5">
    <source>
        <dbReference type="SAM" id="MobiDB-lite"/>
    </source>
</evidence>
<dbReference type="CDD" id="cd01390">
    <property type="entry name" value="HMG-box_NHP6-like"/>
    <property type="match status" value="1"/>
</dbReference>
<dbReference type="VEuPathDB" id="FungiDB:TAPDE_002179"/>
<keyword evidence="1 4" id="KW-0238">DNA-binding</keyword>
<comment type="similarity">
    <text evidence="3">Belongs to the NHP6 family.</text>
</comment>
<evidence type="ECO:0000256" key="4">
    <source>
        <dbReference type="PROSITE-ProRule" id="PRU00267"/>
    </source>
</evidence>
<dbReference type="InterPro" id="IPR009071">
    <property type="entry name" value="HMG_box_dom"/>
</dbReference>
<keyword evidence="2 4" id="KW-0539">Nucleus</keyword>
<dbReference type="EMBL" id="CAHR02000077">
    <property type="protein sequence ID" value="CCG82288.1"/>
    <property type="molecule type" value="Genomic_DNA"/>
</dbReference>
<keyword evidence="8" id="KW-1185">Reference proteome</keyword>
<evidence type="ECO:0000313" key="8">
    <source>
        <dbReference type="Proteomes" id="UP000013776"/>
    </source>
</evidence>
<feature type="region of interest" description="Disordered" evidence="5">
    <location>
        <begin position="65"/>
        <end position="121"/>
    </location>
</feature>
<feature type="compositionally biased region" description="Basic and acidic residues" evidence="5">
    <location>
        <begin position="1"/>
        <end position="26"/>
    </location>
</feature>
<dbReference type="FunFam" id="1.10.30.10:FF:000016">
    <property type="entry name" value="FACT complex subunit SSRP1"/>
    <property type="match status" value="1"/>
</dbReference>
<dbReference type="Proteomes" id="UP000013776">
    <property type="component" value="Unassembled WGS sequence"/>
</dbReference>
<dbReference type="Pfam" id="PF00505">
    <property type="entry name" value="HMG_box"/>
    <property type="match status" value="1"/>
</dbReference>